<protein>
    <submittedName>
        <fullName evidence="1">Uncharacterized protein</fullName>
    </submittedName>
</protein>
<reference evidence="1 2" key="1">
    <citation type="journal article" date="2016" name="Gut Pathog.">
        <title>Whole genome sequencing of "Faecalibaculum rodentium" ALO17, isolated from C57BL/6J laboratory mouse feces.</title>
        <authorList>
            <person name="Lim S."/>
            <person name="Chang D.H."/>
            <person name="Ahn S."/>
            <person name="Kim B.C."/>
        </authorList>
    </citation>
    <scope>NUCLEOTIDE SEQUENCE [LARGE SCALE GENOMIC DNA]</scope>
    <source>
        <strain evidence="1 2">Alo17</strain>
    </source>
</reference>
<proteinExistence type="predicted"/>
<keyword evidence="2" id="KW-1185">Reference proteome</keyword>
<dbReference type="EMBL" id="CP011391">
    <property type="protein sequence ID" value="AMK53313.1"/>
    <property type="molecule type" value="Genomic_DNA"/>
</dbReference>
<gene>
    <name evidence="1" type="ORF">AALO17_01790</name>
</gene>
<evidence type="ECO:0000313" key="1">
    <source>
        <dbReference type="EMBL" id="AMK53313.1"/>
    </source>
</evidence>
<sequence length="45" mass="5205">MKLSFLSFAFCKRILFFCGSRPPVPIPAVSVRFCTRLCICRSRCF</sequence>
<dbReference type="AlphaFoldDB" id="A0A140DRN6"/>
<dbReference type="Proteomes" id="UP000069771">
    <property type="component" value="Chromosome"/>
</dbReference>
<dbReference type="KEGG" id="fro:AALO17_01790"/>
<organism evidence="1 2">
    <name type="scientific">Faecalibaculum rodentium</name>
    <dbReference type="NCBI Taxonomy" id="1702221"/>
    <lineage>
        <taxon>Bacteria</taxon>
        <taxon>Bacillati</taxon>
        <taxon>Bacillota</taxon>
        <taxon>Erysipelotrichia</taxon>
        <taxon>Erysipelotrichales</taxon>
        <taxon>Erysipelotrichaceae</taxon>
        <taxon>Faecalibaculum</taxon>
    </lineage>
</organism>
<evidence type="ECO:0000313" key="2">
    <source>
        <dbReference type="Proteomes" id="UP000069771"/>
    </source>
</evidence>
<name>A0A140DRN6_9FIRM</name>
<accession>A0A140DRN6</accession>